<dbReference type="Proteomes" id="UP000317863">
    <property type="component" value="Unassembled WGS sequence"/>
</dbReference>
<dbReference type="InterPro" id="IPR017896">
    <property type="entry name" value="4Fe4S_Fe-S-bd"/>
</dbReference>
<dbReference type="RefSeq" id="WP_142535265.1">
    <property type="nucleotide sequence ID" value="NZ_SGJB01000003.1"/>
</dbReference>
<dbReference type="InterPro" id="IPR047964">
    <property type="entry name" value="EFR1-like"/>
</dbReference>
<feature type="domain" description="4Fe-4S ferredoxin-type" evidence="9">
    <location>
        <begin position="204"/>
        <end position="228"/>
    </location>
</feature>
<dbReference type="PROSITE" id="PS00198">
    <property type="entry name" value="4FE4S_FER_1"/>
    <property type="match status" value="1"/>
</dbReference>
<dbReference type="PROSITE" id="PS50902">
    <property type="entry name" value="FLAVODOXIN_LIKE"/>
    <property type="match status" value="1"/>
</dbReference>
<comment type="caution">
    <text evidence="10">The sequence shown here is derived from an EMBL/GenBank/DDBJ whole genome shotgun (WGS) entry which is preliminary data.</text>
</comment>
<dbReference type="AlphaFoldDB" id="A0A544QWY8"/>
<feature type="domain" description="Flavodoxin-like" evidence="8">
    <location>
        <begin position="2"/>
        <end position="145"/>
    </location>
</feature>
<sequence length="251" mass="27817">MLYEIVFSPTGGTQKASNALVQGIGKESKFIDLSDNKENINIVFDEKDICVFAVPSYGGRVPAYAVEKIEKMSGKSTKAVIMVVYGNREFEDTLVELEDILKKSGFEIVAGVSAIAEHSIIREFGAERPDNQDINKLIEMGKTIIEKIESGKVSNTEIPGNRPYKVYNPLPIGINVNDNCNGCGICAEKCPVQVIDRNNPSKGNEEGCISCMRCISVCPQNARSINPQKREFLKEKIKEACKERKECKLFI</sequence>
<reference evidence="10 11" key="1">
    <citation type="submission" date="2019-02" db="EMBL/GenBank/DDBJ databases">
        <title>Peptostreptococcaceae bacterium ZHW00191 nov., a new bacterium isolated from the human gut.</title>
        <authorList>
            <person name="Zhou H.-W."/>
            <person name="Chen X.-J."/>
        </authorList>
    </citation>
    <scope>NUCLEOTIDE SEQUENCE [LARGE SCALE GENOMIC DNA]</scope>
    <source>
        <strain evidence="10 11">ZHW00191</strain>
    </source>
</reference>
<dbReference type="PANTHER" id="PTHR24960:SF79">
    <property type="entry name" value="PHOTOSYSTEM I IRON-SULFUR CENTER"/>
    <property type="match status" value="1"/>
</dbReference>
<dbReference type="GO" id="GO:0016651">
    <property type="term" value="F:oxidoreductase activity, acting on NAD(P)H"/>
    <property type="evidence" value="ECO:0007669"/>
    <property type="project" value="UniProtKB-ARBA"/>
</dbReference>
<dbReference type="NCBIfam" id="NF038196">
    <property type="entry name" value="ferrodoxin_EFR1"/>
    <property type="match status" value="1"/>
</dbReference>
<accession>A0A544QWY8</accession>
<dbReference type="EMBL" id="SGJB01000003">
    <property type="protein sequence ID" value="TQQ85208.1"/>
    <property type="molecule type" value="Genomic_DNA"/>
</dbReference>
<evidence type="ECO:0000259" key="9">
    <source>
        <dbReference type="PROSITE" id="PS51379"/>
    </source>
</evidence>
<keyword evidence="11" id="KW-1185">Reference proteome</keyword>
<dbReference type="Gene3D" id="3.30.70.20">
    <property type="match status" value="1"/>
</dbReference>
<dbReference type="Gene3D" id="3.40.50.360">
    <property type="match status" value="1"/>
</dbReference>
<dbReference type="InterPro" id="IPR029039">
    <property type="entry name" value="Flavoprotein-like_sf"/>
</dbReference>
<dbReference type="InterPro" id="IPR017900">
    <property type="entry name" value="4Fe4S_Fe_S_CS"/>
</dbReference>
<evidence type="ECO:0000256" key="7">
    <source>
        <dbReference type="ARBA" id="ARBA00023014"/>
    </source>
</evidence>
<proteinExistence type="predicted"/>
<dbReference type="SUPFAM" id="SSF54862">
    <property type="entry name" value="4Fe-4S ferredoxins"/>
    <property type="match status" value="1"/>
</dbReference>
<evidence type="ECO:0000256" key="6">
    <source>
        <dbReference type="ARBA" id="ARBA00023004"/>
    </source>
</evidence>
<protein>
    <recommendedName>
        <fullName evidence="3">Ferredoxin</fullName>
    </recommendedName>
</protein>
<dbReference type="GO" id="GO:0051539">
    <property type="term" value="F:4 iron, 4 sulfur cluster binding"/>
    <property type="evidence" value="ECO:0007669"/>
    <property type="project" value="UniProtKB-KW"/>
</dbReference>
<gene>
    <name evidence="10" type="ORF">EXD82_02065</name>
</gene>
<evidence type="ECO:0000313" key="10">
    <source>
        <dbReference type="EMBL" id="TQQ85208.1"/>
    </source>
</evidence>
<keyword evidence="4" id="KW-0004">4Fe-4S</keyword>
<evidence type="ECO:0000256" key="4">
    <source>
        <dbReference type="ARBA" id="ARBA00022485"/>
    </source>
</evidence>
<evidence type="ECO:0000256" key="2">
    <source>
        <dbReference type="ARBA" id="ARBA00003532"/>
    </source>
</evidence>
<dbReference type="PANTHER" id="PTHR24960">
    <property type="entry name" value="PHOTOSYSTEM I IRON-SULFUR CENTER-RELATED"/>
    <property type="match status" value="1"/>
</dbReference>
<evidence type="ECO:0000256" key="3">
    <source>
        <dbReference type="ARBA" id="ARBA00013529"/>
    </source>
</evidence>
<name>A0A544QWY8_9FIRM</name>
<comment type="function">
    <text evidence="2">Ferredoxins are iron-sulfur proteins that transfer electrons in a wide variety of metabolic reactions.</text>
</comment>
<organism evidence="10 11">
    <name type="scientific">Peptacetobacter hominis</name>
    <dbReference type="NCBI Taxonomy" id="2743610"/>
    <lineage>
        <taxon>Bacteria</taxon>
        <taxon>Bacillati</taxon>
        <taxon>Bacillota</taxon>
        <taxon>Clostridia</taxon>
        <taxon>Peptostreptococcales</taxon>
        <taxon>Peptostreptococcaceae</taxon>
        <taxon>Peptacetobacter</taxon>
    </lineage>
</organism>
<dbReference type="GO" id="GO:0010181">
    <property type="term" value="F:FMN binding"/>
    <property type="evidence" value="ECO:0007669"/>
    <property type="project" value="InterPro"/>
</dbReference>
<dbReference type="InterPro" id="IPR008254">
    <property type="entry name" value="Flavodoxin/NO_synth"/>
</dbReference>
<evidence type="ECO:0000259" key="8">
    <source>
        <dbReference type="PROSITE" id="PS50902"/>
    </source>
</evidence>
<dbReference type="SUPFAM" id="SSF52218">
    <property type="entry name" value="Flavoproteins"/>
    <property type="match status" value="1"/>
</dbReference>
<comment type="cofactor">
    <cofactor evidence="1">
        <name>[4Fe-4S] cluster</name>
        <dbReference type="ChEBI" id="CHEBI:49883"/>
    </cofactor>
</comment>
<evidence type="ECO:0000313" key="11">
    <source>
        <dbReference type="Proteomes" id="UP000317863"/>
    </source>
</evidence>
<dbReference type="Pfam" id="PF13187">
    <property type="entry name" value="Fer4_9"/>
    <property type="match status" value="1"/>
</dbReference>
<dbReference type="InterPro" id="IPR050157">
    <property type="entry name" value="PSI_iron-sulfur_center"/>
</dbReference>
<dbReference type="PROSITE" id="PS51379">
    <property type="entry name" value="4FE4S_FER_2"/>
    <property type="match status" value="2"/>
</dbReference>
<evidence type="ECO:0000256" key="5">
    <source>
        <dbReference type="ARBA" id="ARBA00022723"/>
    </source>
</evidence>
<keyword evidence="7" id="KW-0411">Iron-sulfur</keyword>
<dbReference type="OrthoDB" id="9813995at2"/>
<feature type="domain" description="4Fe-4S ferredoxin-type" evidence="9">
    <location>
        <begin position="170"/>
        <end position="200"/>
    </location>
</feature>
<dbReference type="GO" id="GO:0046872">
    <property type="term" value="F:metal ion binding"/>
    <property type="evidence" value="ECO:0007669"/>
    <property type="project" value="UniProtKB-KW"/>
</dbReference>
<keyword evidence="6" id="KW-0408">Iron</keyword>
<evidence type="ECO:0000256" key="1">
    <source>
        <dbReference type="ARBA" id="ARBA00001966"/>
    </source>
</evidence>
<keyword evidence="5" id="KW-0479">Metal-binding</keyword>